<dbReference type="GO" id="GO:0004176">
    <property type="term" value="F:ATP-dependent peptidase activity"/>
    <property type="evidence" value="ECO:0007669"/>
    <property type="project" value="UniProtKB-UniRule"/>
</dbReference>
<dbReference type="SMART" id="SM00228">
    <property type="entry name" value="PDZ"/>
    <property type="match status" value="1"/>
</dbReference>
<dbReference type="InterPro" id="IPR008269">
    <property type="entry name" value="Lon_proteolytic"/>
</dbReference>
<dbReference type="SUPFAM" id="SSF54211">
    <property type="entry name" value="Ribosomal protein S5 domain 2-like"/>
    <property type="match status" value="1"/>
</dbReference>
<feature type="domain" description="Lon proteolytic" evidence="4">
    <location>
        <begin position="227"/>
        <end position="337"/>
    </location>
</feature>
<dbReference type="SUPFAM" id="SSF50156">
    <property type="entry name" value="PDZ domain-like"/>
    <property type="match status" value="1"/>
</dbReference>
<dbReference type="GO" id="GO:0006508">
    <property type="term" value="P:proteolysis"/>
    <property type="evidence" value="ECO:0007669"/>
    <property type="project" value="UniProtKB-KW"/>
</dbReference>
<dbReference type="InterPro" id="IPR036034">
    <property type="entry name" value="PDZ_sf"/>
</dbReference>
<dbReference type="PANTHER" id="PTHR10046">
    <property type="entry name" value="ATP DEPENDENT LON PROTEASE FAMILY MEMBER"/>
    <property type="match status" value="1"/>
</dbReference>
<dbReference type="EC" id="3.4.21.53" evidence="1"/>
<dbReference type="InterPro" id="IPR014721">
    <property type="entry name" value="Ribsml_uS5_D2-typ_fold_subgr"/>
</dbReference>
<dbReference type="RefSeq" id="WP_146935494.1">
    <property type="nucleotide sequence ID" value="NZ_BJXW01000008.1"/>
</dbReference>
<proteinExistence type="inferred from homology"/>
<feature type="active site" evidence="1">
    <location>
        <position position="280"/>
    </location>
</feature>
<feature type="transmembrane region" description="Helical" evidence="2">
    <location>
        <begin position="7"/>
        <end position="31"/>
    </location>
</feature>
<gene>
    <name evidence="5" type="primary">ylbL</name>
    <name evidence="5" type="ORF">CQU01_05660</name>
</gene>
<dbReference type="Proteomes" id="UP000321491">
    <property type="component" value="Unassembled WGS sequence"/>
</dbReference>
<feature type="domain" description="PDZ" evidence="3">
    <location>
        <begin position="113"/>
        <end position="187"/>
    </location>
</feature>
<keyword evidence="1" id="KW-0378">Hydrolase</keyword>
<reference evidence="5 6" key="1">
    <citation type="submission" date="2019-07" db="EMBL/GenBank/DDBJ databases">
        <title>Whole genome shotgun sequence of Cerasibacillus quisquiliarum NBRC 102429.</title>
        <authorList>
            <person name="Hosoyama A."/>
            <person name="Uohara A."/>
            <person name="Ohji S."/>
            <person name="Ichikawa N."/>
        </authorList>
    </citation>
    <scope>NUCLEOTIDE SEQUENCE [LARGE SCALE GENOMIC DNA]</scope>
    <source>
        <strain evidence="5 6">NBRC 102429</strain>
    </source>
</reference>
<dbReference type="AlphaFoldDB" id="A0A511UX45"/>
<evidence type="ECO:0000313" key="6">
    <source>
        <dbReference type="Proteomes" id="UP000321491"/>
    </source>
</evidence>
<dbReference type="InterPro" id="IPR020568">
    <property type="entry name" value="Ribosomal_Su5_D2-typ_SF"/>
</dbReference>
<dbReference type="PROSITE" id="PS51786">
    <property type="entry name" value="LON_PROTEOLYTIC"/>
    <property type="match status" value="1"/>
</dbReference>
<keyword evidence="6" id="KW-1185">Reference proteome</keyword>
<dbReference type="GO" id="GO:0004252">
    <property type="term" value="F:serine-type endopeptidase activity"/>
    <property type="evidence" value="ECO:0007669"/>
    <property type="project" value="UniProtKB-UniRule"/>
</dbReference>
<keyword evidence="1" id="KW-0645">Protease</keyword>
<feature type="active site" evidence="1">
    <location>
        <position position="235"/>
    </location>
</feature>
<evidence type="ECO:0000259" key="4">
    <source>
        <dbReference type="PROSITE" id="PS51786"/>
    </source>
</evidence>
<accession>A0A511UX45</accession>
<dbReference type="InterPro" id="IPR027065">
    <property type="entry name" value="Lon_Prtase"/>
</dbReference>
<dbReference type="Pfam" id="PF13180">
    <property type="entry name" value="PDZ_2"/>
    <property type="match status" value="1"/>
</dbReference>
<dbReference type="EMBL" id="BJXW01000008">
    <property type="protein sequence ID" value="GEN30328.1"/>
    <property type="molecule type" value="Genomic_DNA"/>
</dbReference>
<keyword evidence="1" id="KW-0720">Serine protease</keyword>
<keyword evidence="2" id="KW-0812">Transmembrane</keyword>
<dbReference type="InterPro" id="IPR001478">
    <property type="entry name" value="PDZ"/>
</dbReference>
<organism evidence="5 6">
    <name type="scientific">Cerasibacillus quisquiliarum</name>
    <dbReference type="NCBI Taxonomy" id="227865"/>
    <lineage>
        <taxon>Bacteria</taxon>
        <taxon>Bacillati</taxon>
        <taxon>Bacillota</taxon>
        <taxon>Bacilli</taxon>
        <taxon>Bacillales</taxon>
        <taxon>Bacillaceae</taxon>
        <taxon>Cerasibacillus</taxon>
    </lineage>
</organism>
<protein>
    <recommendedName>
        <fullName evidence="1">endopeptidase La</fullName>
        <ecNumber evidence="1">3.4.21.53</ecNumber>
    </recommendedName>
</protein>
<dbReference type="NCBIfam" id="NF041438">
    <property type="entry name" value="SepM_fam_S16"/>
    <property type="match status" value="1"/>
</dbReference>
<name>A0A511UX45_9BACI</name>
<keyword evidence="2" id="KW-1133">Transmembrane helix</keyword>
<evidence type="ECO:0000256" key="1">
    <source>
        <dbReference type="PROSITE-ProRule" id="PRU01122"/>
    </source>
</evidence>
<dbReference type="GO" id="GO:0030163">
    <property type="term" value="P:protein catabolic process"/>
    <property type="evidence" value="ECO:0007669"/>
    <property type="project" value="InterPro"/>
</dbReference>
<comment type="caution">
    <text evidence="5">The sequence shown here is derived from an EMBL/GenBank/DDBJ whole genome shotgun (WGS) entry which is preliminary data.</text>
</comment>
<evidence type="ECO:0000256" key="2">
    <source>
        <dbReference type="SAM" id="Phobius"/>
    </source>
</evidence>
<sequence length="342" mass="37569">MKITKRSIFSFVIALLIGVFLSLYQLPYYIYKPGEADSLKPIVSVEGGYNSAGEMHLVTVRGGPATPMQYLLAKILPHQEIVSIDEVIPEGVDEEEYFHSQLLMMESSQQASVIVAYKAANKPIDIEYNGVYVVSVIDDMPASGILKSGDVIVGVDGHEIHEADDLIQYIEGKKAGDSITLDILRDDKPLIKKITLEAFADQEDKVGIGIKLVTDRHVNVKPEVHFSSGNIGGPSAGLMFALEIYDQLTEEDLTKGLNIVGSGEIDYDGKVHRIGGIDKKVVAAHRKGCDIFFAANENGRKDSNYEVAKQTAEQIGTDMKIIPVDTFEDALRYLQQLKPSPK</sequence>
<evidence type="ECO:0000313" key="5">
    <source>
        <dbReference type="EMBL" id="GEN30328.1"/>
    </source>
</evidence>
<comment type="similarity">
    <text evidence="1">Belongs to the peptidase S16 family.</text>
</comment>
<dbReference type="Gene3D" id="3.30.230.10">
    <property type="match status" value="1"/>
</dbReference>
<evidence type="ECO:0000259" key="3">
    <source>
        <dbReference type="PROSITE" id="PS50106"/>
    </source>
</evidence>
<dbReference type="Pfam" id="PF05362">
    <property type="entry name" value="Lon_C"/>
    <property type="match status" value="1"/>
</dbReference>
<keyword evidence="2" id="KW-0472">Membrane</keyword>
<dbReference type="GO" id="GO:0005524">
    <property type="term" value="F:ATP binding"/>
    <property type="evidence" value="ECO:0007669"/>
    <property type="project" value="InterPro"/>
</dbReference>
<dbReference type="OrthoDB" id="2356897at2"/>
<dbReference type="Gene3D" id="2.30.42.10">
    <property type="match status" value="1"/>
</dbReference>
<dbReference type="PROSITE" id="PS50106">
    <property type="entry name" value="PDZ"/>
    <property type="match status" value="1"/>
</dbReference>
<comment type="catalytic activity">
    <reaction evidence="1">
        <text>Hydrolysis of proteins in presence of ATP.</text>
        <dbReference type="EC" id="3.4.21.53"/>
    </reaction>
</comment>